<accession>A0ABS0HSH9</accession>
<evidence type="ECO:0000313" key="2">
    <source>
        <dbReference type="EMBL" id="MBF9196439.1"/>
    </source>
</evidence>
<dbReference type="RefSeq" id="WP_196263803.1">
    <property type="nucleotide sequence ID" value="NZ_JADQDN010000004.1"/>
</dbReference>
<name>A0ABS0HSH9_9HYPH</name>
<feature type="transmembrane region" description="Helical" evidence="1">
    <location>
        <begin position="251"/>
        <end position="278"/>
    </location>
</feature>
<comment type="caution">
    <text evidence="2">The sequence shown here is derived from an EMBL/GenBank/DDBJ whole genome shotgun (WGS) entry which is preliminary data.</text>
</comment>
<protein>
    <submittedName>
        <fullName evidence="2">DUF2142 domain-containing protein</fullName>
    </submittedName>
</protein>
<sequence>MASRTHEQTPAWQQLVSWKNRIIHTLDAYFASNLVGRIYSPRFLPLIYLAICIPVVLFLVFFRQPLGNPDELSHVARAYQISRGVLLTEEASPGLHPKGMVDKAWFQLGSQVSRRRFENLQTSLPIFKRYDWAGTEELKRFNSSVYFPAAFIPQAIGLKIAQKLHLHLVQSLQLASLLNAVVSLLVIALAIHLAAGGKYIIALVGALPMTLHQIASASPDGLIAAGALLMCSLTISALIRSKVSRSTLVGVVILGAITAATKLPYAAVAVAALIALWWVEPRSAKVNIRYVIACMAMITIPLIWTMISNASAVKHSMVIQTTPSDQLAFLLSHPLEIPGIAFSTLYRLSYAYLKQMIGVLGWLDAPLPQGVYLILYFGLATTLAMEGLSLKPLLRWTFLVGLAASAAMIFVSLYLIWTPLGSLGPIEGVQGRYFLPLLPFLVFLVPKPKHLASEGLKISVFTICGLVGGLATVATIIKRYYGVAMF</sequence>
<feature type="transmembrane region" description="Helical" evidence="1">
    <location>
        <begin position="429"/>
        <end position="446"/>
    </location>
</feature>
<organism evidence="2 3">
    <name type="scientific">Microvirga terrestris</name>
    <dbReference type="NCBI Taxonomy" id="2791024"/>
    <lineage>
        <taxon>Bacteria</taxon>
        <taxon>Pseudomonadati</taxon>
        <taxon>Pseudomonadota</taxon>
        <taxon>Alphaproteobacteria</taxon>
        <taxon>Hyphomicrobiales</taxon>
        <taxon>Methylobacteriaceae</taxon>
        <taxon>Microvirga</taxon>
    </lineage>
</organism>
<dbReference type="Proteomes" id="UP000611708">
    <property type="component" value="Unassembled WGS sequence"/>
</dbReference>
<dbReference type="Pfam" id="PF09913">
    <property type="entry name" value="DUF2142"/>
    <property type="match status" value="1"/>
</dbReference>
<feature type="transmembrane region" description="Helical" evidence="1">
    <location>
        <begin position="458"/>
        <end position="477"/>
    </location>
</feature>
<gene>
    <name evidence="2" type="ORF">I2H36_10340</name>
</gene>
<feature type="transmembrane region" description="Helical" evidence="1">
    <location>
        <begin position="43"/>
        <end position="62"/>
    </location>
</feature>
<keyword evidence="1" id="KW-0812">Transmembrane</keyword>
<keyword evidence="1" id="KW-0472">Membrane</keyword>
<feature type="transmembrane region" description="Helical" evidence="1">
    <location>
        <begin position="177"/>
        <end position="201"/>
    </location>
</feature>
<keyword evidence="3" id="KW-1185">Reference proteome</keyword>
<dbReference type="InterPro" id="IPR018674">
    <property type="entry name" value="DUF2142_membrane"/>
</dbReference>
<evidence type="ECO:0000256" key="1">
    <source>
        <dbReference type="SAM" id="Phobius"/>
    </source>
</evidence>
<keyword evidence="1" id="KW-1133">Transmembrane helix</keyword>
<dbReference type="EMBL" id="JADQDN010000004">
    <property type="protein sequence ID" value="MBF9196439.1"/>
    <property type="molecule type" value="Genomic_DNA"/>
</dbReference>
<evidence type="ECO:0000313" key="3">
    <source>
        <dbReference type="Proteomes" id="UP000611708"/>
    </source>
</evidence>
<reference evidence="2 3" key="1">
    <citation type="submission" date="2020-11" db="EMBL/GenBank/DDBJ databases">
        <authorList>
            <person name="Kim M.K."/>
        </authorList>
    </citation>
    <scope>NUCLEOTIDE SEQUENCE [LARGE SCALE GENOMIC DNA]</scope>
    <source>
        <strain evidence="2 3">BT290</strain>
    </source>
</reference>
<feature type="transmembrane region" description="Helical" evidence="1">
    <location>
        <begin position="366"/>
        <end position="384"/>
    </location>
</feature>
<feature type="transmembrane region" description="Helical" evidence="1">
    <location>
        <begin position="290"/>
        <end position="307"/>
    </location>
</feature>
<feature type="transmembrane region" description="Helical" evidence="1">
    <location>
        <begin position="396"/>
        <end position="417"/>
    </location>
</feature>
<proteinExistence type="predicted"/>
<feature type="transmembrane region" description="Helical" evidence="1">
    <location>
        <begin position="221"/>
        <end position="239"/>
    </location>
</feature>